<dbReference type="InterPro" id="IPR029063">
    <property type="entry name" value="SAM-dependent_MTases_sf"/>
</dbReference>
<gene>
    <name evidence="5 6" type="primary">ubiG</name>
    <name evidence="6" type="ORF">GLS_c00400</name>
</gene>
<dbReference type="EC" id="2.1.1.64" evidence="5"/>
<organism evidence="6 7">
    <name type="scientific">Gluconobacter oxydans DSM 3504</name>
    <dbReference type="NCBI Taxonomy" id="1288313"/>
    <lineage>
        <taxon>Bacteria</taxon>
        <taxon>Pseudomonadati</taxon>
        <taxon>Pseudomonadota</taxon>
        <taxon>Alphaproteobacteria</taxon>
        <taxon>Acetobacterales</taxon>
        <taxon>Acetobacteraceae</taxon>
        <taxon>Gluconobacter</taxon>
    </lineage>
</organism>
<keyword evidence="4 5" id="KW-0949">S-adenosyl-L-methionine</keyword>
<dbReference type="EMBL" id="CP004373">
    <property type="protein sequence ID" value="AHK69974.1"/>
    <property type="molecule type" value="Genomic_DNA"/>
</dbReference>
<dbReference type="UniPathway" id="UPA00232"/>
<evidence type="ECO:0000256" key="3">
    <source>
        <dbReference type="ARBA" id="ARBA00022688"/>
    </source>
</evidence>
<dbReference type="PANTHER" id="PTHR43464:SF19">
    <property type="entry name" value="UBIQUINONE BIOSYNTHESIS O-METHYLTRANSFERASE, MITOCHONDRIAL"/>
    <property type="match status" value="1"/>
</dbReference>
<comment type="function">
    <text evidence="5">O-methyltransferase that catalyzes the 2 O-methylation steps in the ubiquinone biosynthetic pathway.</text>
</comment>
<name>A0A067Z1E8_GLUOY</name>
<dbReference type="GO" id="GO:0102208">
    <property type="term" value="F:2-polyprenyl-6-hydroxyphenol methylase activity"/>
    <property type="evidence" value="ECO:0007669"/>
    <property type="project" value="UniProtKB-EC"/>
</dbReference>
<accession>A0A067Z1E8</accession>
<dbReference type="Gene3D" id="3.40.50.150">
    <property type="entry name" value="Vaccinia Virus protein VP39"/>
    <property type="match status" value="1"/>
</dbReference>
<comment type="catalytic activity">
    <reaction evidence="5">
        <text>a 3-demethylubiquinol + S-adenosyl-L-methionine = a ubiquinol + S-adenosyl-L-homocysteine + H(+)</text>
        <dbReference type="Rhea" id="RHEA:44380"/>
        <dbReference type="Rhea" id="RHEA-COMP:9566"/>
        <dbReference type="Rhea" id="RHEA-COMP:10914"/>
        <dbReference type="ChEBI" id="CHEBI:15378"/>
        <dbReference type="ChEBI" id="CHEBI:17976"/>
        <dbReference type="ChEBI" id="CHEBI:57856"/>
        <dbReference type="ChEBI" id="CHEBI:59789"/>
        <dbReference type="ChEBI" id="CHEBI:84422"/>
        <dbReference type="EC" id="2.1.1.64"/>
    </reaction>
</comment>
<dbReference type="GO" id="GO:0010420">
    <property type="term" value="F:polyprenyldihydroxybenzoate methyltransferase activity"/>
    <property type="evidence" value="ECO:0007669"/>
    <property type="project" value="InterPro"/>
</dbReference>
<dbReference type="HOGENOM" id="CLU_042432_4_0_5"/>
<evidence type="ECO:0000256" key="5">
    <source>
        <dbReference type="HAMAP-Rule" id="MF_00472"/>
    </source>
</evidence>
<comment type="pathway">
    <text evidence="5">Cofactor biosynthesis; ubiquinone biosynthesis.</text>
</comment>
<keyword evidence="2 5" id="KW-0808">Transferase</keyword>
<dbReference type="HAMAP" id="MF_00472">
    <property type="entry name" value="UbiG"/>
    <property type="match status" value="1"/>
</dbReference>
<feature type="binding site" evidence="5">
    <location>
        <position position="142"/>
    </location>
    <ligand>
        <name>S-adenosyl-L-methionine</name>
        <dbReference type="ChEBI" id="CHEBI:59789"/>
    </ligand>
</feature>
<dbReference type="Pfam" id="PF13489">
    <property type="entry name" value="Methyltransf_23"/>
    <property type="match status" value="1"/>
</dbReference>
<keyword evidence="6" id="KW-0830">Ubiquinone</keyword>
<dbReference type="GO" id="GO:0032259">
    <property type="term" value="P:methylation"/>
    <property type="evidence" value="ECO:0007669"/>
    <property type="project" value="UniProtKB-KW"/>
</dbReference>
<dbReference type="PANTHER" id="PTHR43464">
    <property type="entry name" value="METHYLTRANSFERASE"/>
    <property type="match status" value="1"/>
</dbReference>
<dbReference type="AlphaFoldDB" id="A0A067Z1E8"/>
<comment type="similarity">
    <text evidence="5">Belongs to the methyltransferase superfamily. UbiG/COQ3 family.</text>
</comment>
<protein>
    <recommendedName>
        <fullName evidence="5">Ubiquinone biosynthesis O-methyltransferase</fullName>
    </recommendedName>
    <alternativeName>
        <fullName evidence="5">2-polyprenyl-6-hydroxyphenol methylase</fullName>
        <ecNumber evidence="5">2.1.1.222</ecNumber>
    </alternativeName>
    <alternativeName>
        <fullName evidence="5">3-demethylubiquinone 3-O-methyltransferase</fullName>
        <ecNumber evidence="5">2.1.1.64</ecNumber>
    </alternativeName>
</protein>
<evidence type="ECO:0000313" key="6">
    <source>
        <dbReference type="EMBL" id="AHK69974.1"/>
    </source>
</evidence>
<evidence type="ECO:0000313" key="7">
    <source>
        <dbReference type="Proteomes" id="UP000031656"/>
    </source>
</evidence>
<dbReference type="GO" id="GO:0061542">
    <property type="term" value="F:3-demethylubiquinol 3-O-methyltransferase activity"/>
    <property type="evidence" value="ECO:0007669"/>
    <property type="project" value="UniProtKB-UniRule"/>
</dbReference>
<dbReference type="EC" id="2.1.1.222" evidence="5"/>
<dbReference type="SUPFAM" id="SSF53335">
    <property type="entry name" value="S-adenosyl-L-methionine-dependent methyltransferases"/>
    <property type="match status" value="1"/>
</dbReference>
<proteinExistence type="inferred from homology"/>
<keyword evidence="1 5" id="KW-0489">Methyltransferase</keyword>
<dbReference type="KEGG" id="goy:GLS_c00400"/>
<dbReference type="NCBIfam" id="TIGR01983">
    <property type="entry name" value="UbiG"/>
    <property type="match status" value="1"/>
</dbReference>
<evidence type="ECO:0000256" key="4">
    <source>
        <dbReference type="ARBA" id="ARBA00022691"/>
    </source>
</evidence>
<evidence type="ECO:0000256" key="2">
    <source>
        <dbReference type="ARBA" id="ARBA00022679"/>
    </source>
</evidence>
<dbReference type="GeneID" id="56904290"/>
<evidence type="ECO:0000256" key="1">
    <source>
        <dbReference type="ARBA" id="ARBA00022603"/>
    </source>
</evidence>
<dbReference type="Proteomes" id="UP000031656">
    <property type="component" value="Chromosome"/>
</dbReference>
<reference evidence="6 7" key="1">
    <citation type="journal article" date="2015" name="Appl. Microbiol. Biotechnol.">
        <title>The consequence of an additional NADH dehydrogenase paralog on the growth of Gluconobacter oxydans DSM3504.</title>
        <authorList>
            <person name="Kostner D."/>
            <person name="Luchterhand B."/>
            <person name="Junker A."/>
            <person name="Volland S."/>
            <person name="Daniel R."/>
            <person name="Buchs J."/>
            <person name="Liebl W."/>
            <person name="Ehrenreich A."/>
        </authorList>
    </citation>
    <scope>NUCLEOTIDE SEQUENCE [LARGE SCALE GENOMIC DNA]</scope>
    <source>
        <strain evidence="6">DSM 3504</strain>
    </source>
</reference>
<feature type="binding site" evidence="5">
    <location>
        <position position="94"/>
    </location>
    <ligand>
        <name>S-adenosyl-L-methionine</name>
        <dbReference type="ChEBI" id="CHEBI:59789"/>
    </ligand>
</feature>
<comment type="catalytic activity">
    <reaction evidence="5">
        <text>a 3-(all-trans-polyprenyl)benzene-1,2-diol + S-adenosyl-L-methionine = a 2-methoxy-6-(all-trans-polyprenyl)phenol + S-adenosyl-L-homocysteine + H(+)</text>
        <dbReference type="Rhea" id="RHEA:31411"/>
        <dbReference type="Rhea" id="RHEA-COMP:9550"/>
        <dbReference type="Rhea" id="RHEA-COMP:9551"/>
        <dbReference type="ChEBI" id="CHEBI:15378"/>
        <dbReference type="ChEBI" id="CHEBI:57856"/>
        <dbReference type="ChEBI" id="CHEBI:59789"/>
        <dbReference type="ChEBI" id="CHEBI:62729"/>
        <dbReference type="ChEBI" id="CHEBI:62731"/>
        <dbReference type="EC" id="2.1.1.222"/>
    </reaction>
</comment>
<dbReference type="InterPro" id="IPR010233">
    <property type="entry name" value="UbiG_MeTrfase"/>
</dbReference>
<keyword evidence="3 5" id="KW-0831">Ubiquinone biosynthesis</keyword>
<dbReference type="CDD" id="cd02440">
    <property type="entry name" value="AdoMet_MTases"/>
    <property type="match status" value="1"/>
</dbReference>
<sequence>MPTETSPGQDSRRSSVSESEIAHFSALAEDWWNPRGPMAPLHAMNPLRTEWVSRHVAPLRKASSGPLSLLDIGCGAGLASEAYAKLGFDTLGIDASAAGIRAAEAHLGAHPLPPEAASLSYRNGSAEDLVAEGARFDVVNALEVIEHVNDPQDFLIMLATLTKPGGMVAVSTLNRTPRSFAVAKLGAEYLLRMLPVGTHDWKKFIKPDELAAMARRAGLRMLDIAGMSYLPFQWRESRDTGINYIAIFRKD</sequence>
<feature type="binding site" evidence="5">
    <location>
        <position position="48"/>
    </location>
    <ligand>
        <name>S-adenosyl-L-methionine</name>
        <dbReference type="ChEBI" id="CHEBI:59789"/>
    </ligand>
</feature>
<dbReference type="RefSeq" id="WP_041110429.1">
    <property type="nucleotide sequence ID" value="NZ_CP004373.1"/>
</dbReference>
<feature type="binding site" evidence="5">
    <location>
        <position position="73"/>
    </location>
    <ligand>
        <name>S-adenosyl-L-methionine</name>
        <dbReference type="ChEBI" id="CHEBI:59789"/>
    </ligand>
</feature>